<dbReference type="SUPFAM" id="SSF49785">
    <property type="entry name" value="Galactose-binding domain-like"/>
    <property type="match status" value="1"/>
</dbReference>
<dbReference type="InterPro" id="IPR041351">
    <property type="entry name" value="Ig_GlcNase"/>
</dbReference>
<dbReference type="Gene3D" id="3.20.20.80">
    <property type="entry name" value="Glycosidases"/>
    <property type="match status" value="1"/>
</dbReference>
<evidence type="ECO:0000313" key="9">
    <source>
        <dbReference type="Proteomes" id="UP000076874"/>
    </source>
</evidence>
<evidence type="ECO:0000256" key="1">
    <source>
        <dbReference type="ARBA" id="ARBA00007401"/>
    </source>
</evidence>
<evidence type="ECO:0000256" key="2">
    <source>
        <dbReference type="ARBA" id="ARBA00022801"/>
    </source>
</evidence>
<name>A0A167ZCP0_9HYPO</name>
<feature type="domain" description="Exo-beta-D-glucosaminidase Ig-fold" evidence="6">
    <location>
        <begin position="892"/>
        <end position="1005"/>
    </location>
</feature>
<dbReference type="InterPro" id="IPR013783">
    <property type="entry name" value="Ig-like_fold"/>
</dbReference>
<dbReference type="Proteomes" id="UP000076874">
    <property type="component" value="Unassembled WGS sequence"/>
</dbReference>
<evidence type="ECO:0000313" key="8">
    <source>
        <dbReference type="EMBL" id="OAA67351.1"/>
    </source>
</evidence>
<reference evidence="8 9" key="1">
    <citation type="journal article" date="2016" name="Genome Biol. Evol.">
        <title>Divergent and convergent evolution of fungal pathogenicity.</title>
        <authorList>
            <person name="Shang Y."/>
            <person name="Xiao G."/>
            <person name="Zheng P."/>
            <person name="Cen K."/>
            <person name="Zhan S."/>
            <person name="Wang C."/>
        </authorList>
    </citation>
    <scope>NUCLEOTIDE SEQUENCE [LARGE SCALE GENOMIC DNA]</scope>
    <source>
        <strain evidence="8 9">RCEF 264</strain>
    </source>
</reference>
<dbReference type="EMBL" id="AZHD01000002">
    <property type="protein sequence ID" value="OAA67351.1"/>
    <property type="molecule type" value="Genomic_DNA"/>
</dbReference>
<feature type="chain" id="PRO_5007895031" evidence="5">
    <location>
        <begin position="26"/>
        <end position="1012"/>
    </location>
</feature>
<dbReference type="Pfam" id="PF18368">
    <property type="entry name" value="Ig_GlcNase"/>
    <property type="match status" value="1"/>
</dbReference>
<proteinExistence type="inferred from homology"/>
<evidence type="ECO:0000256" key="3">
    <source>
        <dbReference type="ARBA" id="ARBA00023295"/>
    </source>
</evidence>
<evidence type="ECO:0000256" key="4">
    <source>
        <dbReference type="SAM" id="MobiDB-lite"/>
    </source>
</evidence>
<keyword evidence="9" id="KW-1185">Reference proteome</keyword>
<dbReference type="InterPro" id="IPR008979">
    <property type="entry name" value="Galactose-bd-like_sf"/>
</dbReference>
<protein>
    <submittedName>
        <fullName evidence="8">Glycoside hydrolase family 2</fullName>
    </submittedName>
</protein>
<comment type="similarity">
    <text evidence="1">Belongs to the glycosyl hydrolase 2 family.</text>
</comment>
<keyword evidence="5" id="KW-0732">Signal</keyword>
<keyword evidence="2 8" id="KW-0378">Hydrolase</keyword>
<dbReference type="InterPro" id="IPR043534">
    <property type="entry name" value="EBDG/EBM"/>
</dbReference>
<evidence type="ECO:0000259" key="7">
    <source>
        <dbReference type="Pfam" id="PF22666"/>
    </source>
</evidence>
<dbReference type="SUPFAM" id="SSF51445">
    <property type="entry name" value="(Trans)glycosidases"/>
    <property type="match status" value="1"/>
</dbReference>
<dbReference type="Gene3D" id="2.60.120.260">
    <property type="entry name" value="Galactose-binding domain-like"/>
    <property type="match status" value="1"/>
</dbReference>
<feature type="signal peptide" evidence="5">
    <location>
        <begin position="1"/>
        <end position="25"/>
    </location>
</feature>
<organism evidence="8 9">
    <name type="scientific">Niveomyces insectorum RCEF 264</name>
    <dbReference type="NCBI Taxonomy" id="1081102"/>
    <lineage>
        <taxon>Eukaryota</taxon>
        <taxon>Fungi</taxon>
        <taxon>Dikarya</taxon>
        <taxon>Ascomycota</taxon>
        <taxon>Pezizomycotina</taxon>
        <taxon>Sordariomycetes</taxon>
        <taxon>Hypocreomycetidae</taxon>
        <taxon>Hypocreales</taxon>
        <taxon>Cordycipitaceae</taxon>
        <taxon>Niveomyces</taxon>
    </lineage>
</organism>
<dbReference type="AlphaFoldDB" id="A0A167ZCP0"/>
<feature type="domain" description="Beta-mannosidase-like galactose-binding" evidence="7">
    <location>
        <begin position="85"/>
        <end position="257"/>
    </location>
</feature>
<dbReference type="STRING" id="1081102.A0A167ZCP0"/>
<dbReference type="InterPro" id="IPR017853">
    <property type="entry name" value="GH"/>
</dbReference>
<feature type="region of interest" description="Disordered" evidence="4">
    <location>
        <begin position="815"/>
        <end position="837"/>
    </location>
</feature>
<evidence type="ECO:0000256" key="5">
    <source>
        <dbReference type="SAM" id="SignalP"/>
    </source>
</evidence>
<dbReference type="OrthoDB" id="408532at2759"/>
<evidence type="ECO:0000259" key="6">
    <source>
        <dbReference type="Pfam" id="PF18368"/>
    </source>
</evidence>
<sequence>MHLVFGKTTPAAAVAFTALAAVASSTPAQLSVAAPGDVVAIPAWDVQSSATASPNDPLTLSKPGTVPYPALEAAAASSVLSSSSSSSSSWHHAPVSRCTVMACLLAAGVYNDTDLFYSDHLAAIDKGDFQVPWLYRSEFQLAAPPTGNQQRRHYLLETNGITSRAEIYLDGQQVADKVLQSGAYGGHVYDVTAVLAATGSSNGTSSKSHNSKNSSSNAADTHALVVRAYPTDYLQDFGLGFVDWNPYPPDNGTGVWRNITLRQIGPVAIEAFSVVTNFTVPSSSSSSSGQASNGVVTLRAVVRNLEATAVQFSAAAVVARSDGSGAPLHAKLASPSPSPSSSATTTAIQLAAGQATPITLTVSVDTPAVWWPKQWGDQPLYTAHLTVTTPTATSNGSANDDSLSDTATKTFGFRQVTATVSRADDILFVVNGLPFQVLGGGYTPDVFLRWDTARFEAHARYALDMGLNTIRLEGKMEQPELYAVADRLGLMVLPGWECCDKWEAWPYNDNLPTPVALWSDADYATANASMRHEAAMQQSHPSLLGFLVGSDFWPDDRATAIYTTALAAAGWQAPIVASAAKAGYPKALGPGGMKMPGPYDWVPPNYWYDVQPASDDDRYGAAFGFGSEQGAGGGTPTLASLQKFLSAADLDDLWRQPNKGLYHMSTAVSEFHNRTIFNEALWQRYGAPASLADYVLKTQMADYEGTRAMFEAFAANWGTDPSSDMRNNKRPATGVVYWMLNGAWPALHWSLFDYYLHPAGAYYGVKAATGRLEHVVYDYLHRSVALINRSRDRAGARTVRAELIAAADGRVLSNTTTTTAASSTTNTTNTTTTTPNTSKTVMSRVPGVADLDKDDVGLLRLTLTDGSGTVLSRNVYWLSGGLDALDWDASNWYYTPVSQYTSLQALDKLPAANVSVTVKTAAAAAATATTGNHTVVLENLSSVPAVFVSLDLVDTAGAAVTPVLWSENYVTLFPHETLELTVTESVVASGAAARGKAIEVAGKNVAKATLAL</sequence>
<keyword evidence="3" id="KW-0326">Glycosidase</keyword>
<dbReference type="InterPro" id="IPR036156">
    <property type="entry name" value="Beta-gal/glucu_dom_sf"/>
</dbReference>
<dbReference type="InterPro" id="IPR054593">
    <property type="entry name" value="Beta-mannosidase-like_N2"/>
</dbReference>
<comment type="caution">
    <text evidence="8">The sequence shown here is derived from an EMBL/GenBank/DDBJ whole genome shotgun (WGS) entry which is preliminary data.</text>
</comment>
<dbReference type="SUPFAM" id="SSF49303">
    <property type="entry name" value="beta-Galactosidase/glucuronidase domain"/>
    <property type="match status" value="3"/>
</dbReference>
<dbReference type="PANTHER" id="PTHR43536:SF1">
    <property type="entry name" value="MANNOSYLGLYCOPROTEIN ENDO-BETA-MANNOSIDASE"/>
    <property type="match status" value="1"/>
</dbReference>
<dbReference type="Pfam" id="PF22666">
    <property type="entry name" value="Glyco_hydro_2_N2"/>
    <property type="match status" value="1"/>
</dbReference>
<gene>
    <name evidence="8" type="ORF">SPI_01927</name>
</gene>
<accession>A0A167ZCP0</accession>
<dbReference type="GO" id="GO:0004553">
    <property type="term" value="F:hydrolase activity, hydrolyzing O-glycosyl compounds"/>
    <property type="evidence" value="ECO:0007669"/>
    <property type="project" value="InterPro"/>
</dbReference>
<dbReference type="PANTHER" id="PTHR43536">
    <property type="entry name" value="MANNOSYLGLYCOPROTEIN ENDO-BETA-MANNOSIDASE"/>
    <property type="match status" value="1"/>
</dbReference>
<dbReference type="Gene3D" id="2.60.40.10">
    <property type="entry name" value="Immunoglobulins"/>
    <property type="match status" value="3"/>
</dbReference>